<dbReference type="InterPro" id="IPR027417">
    <property type="entry name" value="P-loop_NTPase"/>
</dbReference>
<dbReference type="Pfam" id="PF23948">
    <property type="entry name" value="ARM_5"/>
    <property type="match status" value="1"/>
</dbReference>
<evidence type="ECO:0000313" key="4">
    <source>
        <dbReference type="Proteomes" id="UP000738359"/>
    </source>
</evidence>
<dbReference type="InterPro" id="IPR056251">
    <property type="entry name" value="Arm_rpt_dom"/>
</dbReference>
<evidence type="ECO:0008006" key="5">
    <source>
        <dbReference type="Google" id="ProtNLM"/>
    </source>
</evidence>
<dbReference type="EMBL" id="JAAAHY010001639">
    <property type="protein sequence ID" value="KAF9947631.1"/>
    <property type="molecule type" value="Genomic_DNA"/>
</dbReference>
<dbReference type="Pfam" id="PF05729">
    <property type="entry name" value="NACHT"/>
    <property type="match status" value="1"/>
</dbReference>
<evidence type="ECO:0000313" key="3">
    <source>
        <dbReference type="EMBL" id="KAF9947631.1"/>
    </source>
</evidence>
<dbReference type="AlphaFoldDB" id="A0A9P6LVY4"/>
<dbReference type="SUPFAM" id="SSF141571">
    <property type="entry name" value="Pentapeptide repeat-like"/>
    <property type="match status" value="1"/>
</dbReference>
<evidence type="ECO:0000259" key="2">
    <source>
        <dbReference type="Pfam" id="PF23948"/>
    </source>
</evidence>
<feature type="domain" description="Arm-like repeat" evidence="2">
    <location>
        <begin position="192"/>
        <end position="504"/>
    </location>
</feature>
<keyword evidence="4" id="KW-1185">Reference proteome</keyword>
<gene>
    <name evidence="3" type="ORF">BGZ70_002581</name>
</gene>
<feature type="domain" description="NACHT" evidence="1">
    <location>
        <begin position="657"/>
        <end position="744"/>
    </location>
</feature>
<accession>A0A9P6LVY4</accession>
<sequence length="1187" mass="133070">MFDIDSQQQGNALTATQALQLVHILFDKARECQDPAIKLALCGNADAYLGNMKQLVKRATTASTNHNDDSERTVKEEIASAYLDHANLVADLGHAILAVNSRRRAEKWGGPGSKNVVVLPEGKRLSRVVDVATVPATIFPADISPPALPWNFPELDGRFVDTLQLVSCLGLLKQDPDSIPDDSLEPVARKWLKEMTRNIDERARLETLATDIIRAFSNDEIKDNKVIAEVLCLVPVLEEDNVRFLLRQFQNYIRGSHILDIDALRGLARLLQTAAPSYLHAQDLIEILGFMSARLRETHDQSPDHIFELTVAVSSILNAMADTKVTKLDREGLHEPLLAFLSDLQGNDNPQLKYYALYSFQALLRIPDDESPWQATVRRTTKVIKGVSGLVSAVKGLDLDSFMTGLQNIQDGFQGFQQVFELARTAYEDVTAVYEGEQDLIASVKDGLKFNQKRAWYTALRGADTLIDGGELAKFRVLVCSAPCRRELAFQWGVCQRLGSMAANPLWGNETRQGAMRFLEEIYRGDTVWGQLPPIKTYILDILKQLSLIDGDLQAALLLKELATDGDAVHRNCTSADPSTHLLKSGLPEFASPSLLDRVQRRIDVEADLRRIARLRITESGGTVYVPPLAKADLRVSDKTFPLMPMVDEFLVGNGKVLLLLGDSGAGKTTFNQHLDLKLWNEYKPKTGRIPLLISLPAIDRPEKDLIAKHLRICEFSEPQIRELKDREFIIICDGYDESQQMQNLYNSNGLNTNGGWNAQMIVSCRSEYLGQDYRDLFQPESSNTSDPASFQPQRLNATEPVSFQLGMLNTSDPVLFQQAVLVPFSIDQVKEYIAQYVAIERPLWVASDYEGVLSQIPSLLDLVENPFLLTLSLEVLPRITDPGQKVASNKITRALLYDEFVVQWLERNKRRLSAQVLSDPERRAFKSLSDDGFTQQGLVYLKELSAAIYKEQGGNPVVEYLKARDNSTWKERFFGRNDEEIQLLQRAIPMTRIGCRFGFIHRSLLEYGVSRAIYEPQNRVGLKLAAARADNDRRKSVDSAFSFEMDEVADETTVNLTVQGPDPDSLLAKRNFIKDASVLQFLAERVEQEPVFKDQLLDYIESSKVDKKWRTAAANAITILVRAGVRFYGADLKGIQVPRADLSGGHFDSAQLEGADLRKANHRNIWLRQVNLNNDGGEILLIFTGR</sequence>
<organism evidence="3 4">
    <name type="scientific">Mortierella alpina</name>
    <name type="common">Oleaginous fungus</name>
    <name type="synonym">Mortierella renispora</name>
    <dbReference type="NCBI Taxonomy" id="64518"/>
    <lineage>
        <taxon>Eukaryota</taxon>
        <taxon>Fungi</taxon>
        <taxon>Fungi incertae sedis</taxon>
        <taxon>Mucoromycota</taxon>
        <taxon>Mortierellomycotina</taxon>
        <taxon>Mortierellomycetes</taxon>
        <taxon>Mortierellales</taxon>
        <taxon>Mortierellaceae</taxon>
        <taxon>Mortierella</taxon>
    </lineage>
</organism>
<name>A0A9P6LVY4_MORAP</name>
<proteinExistence type="predicted"/>
<dbReference type="InterPro" id="IPR001646">
    <property type="entry name" value="5peptide_repeat"/>
</dbReference>
<dbReference type="Gene3D" id="3.40.50.300">
    <property type="entry name" value="P-loop containing nucleotide triphosphate hydrolases"/>
    <property type="match status" value="1"/>
</dbReference>
<dbReference type="Proteomes" id="UP000738359">
    <property type="component" value="Unassembled WGS sequence"/>
</dbReference>
<comment type="caution">
    <text evidence="3">The sequence shown here is derived from an EMBL/GenBank/DDBJ whole genome shotgun (WGS) entry which is preliminary data.</text>
</comment>
<reference evidence="3" key="1">
    <citation type="journal article" date="2020" name="Fungal Divers.">
        <title>Resolving the Mortierellaceae phylogeny through synthesis of multi-gene phylogenetics and phylogenomics.</title>
        <authorList>
            <person name="Vandepol N."/>
            <person name="Liber J."/>
            <person name="Desiro A."/>
            <person name="Na H."/>
            <person name="Kennedy M."/>
            <person name="Barry K."/>
            <person name="Grigoriev I.V."/>
            <person name="Miller A.N."/>
            <person name="O'Donnell K."/>
            <person name="Stajich J.E."/>
            <person name="Bonito G."/>
        </authorList>
    </citation>
    <scope>NUCLEOTIDE SEQUENCE</scope>
    <source>
        <strain evidence="3">CK1249</strain>
    </source>
</reference>
<dbReference type="Gene3D" id="2.160.20.80">
    <property type="entry name" value="E3 ubiquitin-protein ligase SopA"/>
    <property type="match status" value="1"/>
</dbReference>
<dbReference type="InterPro" id="IPR007111">
    <property type="entry name" value="NACHT_NTPase"/>
</dbReference>
<protein>
    <recommendedName>
        <fullName evidence="5">NACHT domain-containing protein</fullName>
    </recommendedName>
</protein>
<dbReference type="OrthoDB" id="2376502at2759"/>
<evidence type="ECO:0000259" key="1">
    <source>
        <dbReference type="Pfam" id="PF05729"/>
    </source>
</evidence>
<dbReference type="Pfam" id="PF00805">
    <property type="entry name" value="Pentapeptide"/>
    <property type="match status" value="1"/>
</dbReference>